<comment type="caution">
    <text evidence="3">The sequence shown here is derived from an EMBL/GenBank/DDBJ whole genome shotgun (WGS) entry which is preliminary data.</text>
</comment>
<evidence type="ECO:0000256" key="2">
    <source>
        <dbReference type="ARBA" id="ARBA00023033"/>
    </source>
</evidence>
<protein>
    <submittedName>
        <fullName evidence="3">Monooxygenase 2</fullName>
    </submittedName>
</protein>
<dbReference type="InterPro" id="IPR044560">
    <property type="entry name" value="MOase"/>
</dbReference>
<dbReference type="EMBL" id="PKMF04000013">
    <property type="protein sequence ID" value="KAK7859382.1"/>
    <property type="molecule type" value="Genomic_DNA"/>
</dbReference>
<accession>A0AAW0M5V3</accession>
<sequence>MGLKKYAKERAWRSTKLISVSYLVGFIQESHGNMMTFLRDNALAGFLSGFLLQMADFDCGKLTIS</sequence>
<dbReference type="AlphaFoldDB" id="A0AAW0M5V3"/>
<name>A0AAW0M5V3_QUESU</name>
<keyword evidence="1" id="KW-0560">Oxidoreductase</keyword>
<dbReference type="PANTHER" id="PTHR45934">
    <property type="entry name" value="FAD/NAD(P)-BINDING OXIDOREDUCTASE FAMILY PROTEIN"/>
    <property type="match status" value="1"/>
</dbReference>
<evidence type="ECO:0000313" key="3">
    <source>
        <dbReference type="EMBL" id="KAK7859382.1"/>
    </source>
</evidence>
<proteinExistence type="predicted"/>
<reference evidence="3" key="2">
    <citation type="journal article" date="2018" name="Sci. Data">
        <title>The draft genome sequence of cork oak.</title>
        <authorList>
            <person name="Ramos A.M."/>
            <person name="Usie A."/>
            <person name="Barbosa P."/>
            <person name="Barros P.M."/>
            <person name="Capote T."/>
            <person name="Chaves I."/>
            <person name="Simoes F."/>
            <person name="Abreu I."/>
            <person name="Carrasquinho I."/>
            <person name="Faro C."/>
            <person name="Guimaraes J.B."/>
            <person name="Mendonca D."/>
            <person name="Nobrega F."/>
            <person name="Rodrigues L."/>
            <person name="Saibo N.J.M."/>
            <person name="Varela M.C."/>
            <person name="Egas C."/>
            <person name="Matos J."/>
            <person name="Miguel C.M."/>
            <person name="Oliveira M.M."/>
            <person name="Ricardo C.P."/>
            <person name="Goncalves S."/>
        </authorList>
    </citation>
    <scope>NUCLEOTIDE SEQUENCE [LARGE SCALE GENOMIC DNA]</scope>
    <source>
        <strain evidence="3">HL8</strain>
    </source>
</reference>
<dbReference type="GO" id="GO:0004497">
    <property type="term" value="F:monooxygenase activity"/>
    <property type="evidence" value="ECO:0007669"/>
    <property type="project" value="UniProtKB-KW"/>
</dbReference>
<gene>
    <name evidence="3" type="primary">MO2_3</name>
    <name evidence="3" type="ORF">CFP56_006847</name>
</gene>
<reference evidence="3" key="1">
    <citation type="submission" date="2017-12" db="EMBL/GenBank/DDBJ databases">
        <authorList>
            <person name="Barbosa P."/>
            <person name="Usie A."/>
            <person name="Ramos A.M."/>
        </authorList>
    </citation>
    <scope>NUCLEOTIDE SEQUENCE</scope>
    <source>
        <strain evidence="3">HL8</strain>
        <tissue evidence="3">Leaves</tissue>
    </source>
</reference>
<organism evidence="3">
    <name type="scientific">Quercus suber</name>
    <name type="common">Cork oak</name>
    <dbReference type="NCBI Taxonomy" id="58331"/>
    <lineage>
        <taxon>Eukaryota</taxon>
        <taxon>Viridiplantae</taxon>
        <taxon>Streptophyta</taxon>
        <taxon>Embryophyta</taxon>
        <taxon>Tracheophyta</taxon>
        <taxon>Spermatophyta</taxon>
        <taxon>Magnoliopsida</taxon>
        <taxon>eudicotyledons</taxon>
        <taxon>Gunneridae</taxon>
        <taxon>Pentapetalae</taxon>
        <taxon>rosids</taxon>
        <taxon>fabids</taxon>
        <taxon>Fagales</taxon>
        <taxon>Fagaceae</taxon>
        <taxon>Quercus</taxon>
    </lineage>
</organism>
<evidence type="ECO:0000256" key="1">
    <source>
        <dbReference type="ARBA" id="ARBA00023002"/>
    </source>
</evidence>
<dbReference type="PANTHER" id="PTHR45934:SF20">
    <property type="entry name" value="MONOOXYGENASE 2-RELATED"/>
    <property type="match status" value="1"/>
</dbReference>
<reference evidence="3" key="3">
    <citation type="submission" date="2023-07" db="EMBL/GenBank/DDBJ databases">
        <title>An improved reference 1 genome and first organelle genomes of Quercus suber.</title>
        <authorList>
            <consortium name="Genosuber Consortium"/>
            <person name="Usie A."/>
            <person name="Serra O."/>
            <person name="Barros P."/>
        </authorList>
    </citation>
    <scope>NUCLEOTIDE SEQUENCE</scope>
    <source>
        <strain evidence="3">HL8</strain>
        <tissue evidence="3">Leaves</tissue>
    </source>
</reference>
<keyword evidence="2 3" id="KW-0503">Monooxygenase</keyword>